<dbReference type="Pfam" id="PF01385">
    <property type="entry name" value="OrfB_IS605"/>
    <property type="match status" value="1"/>
</dbReference>
<sequence length="453" mass="50234">MLRPGRCCPYDSSAEVFRRGWVRLIGSGLSVVGVSVRIMQLRYAFRLDPAPGQRVALARAFGCARVVYNDAVAARERARREGAAFPSAGTLSKTLITEAKQSPERQWLSEVSAVILQQALRDVERAYTNFFSSLKGSRPGARVGAPRFRSKRDARQAIRFTANARWKITESGRLLLPKIGEVKVRWSRRLPSVPSSVTVIRDAAGRFFASFVVETDPDADLARMPGADGLPSVGIDLGLTHFAVLSDGTKIDFPRFLRRAEKKLKKAQRELSRKQKGSKNREKARLKVARAHAQVADARREFHHQLSTRLIRESQAVAVEDLAVKALARTRLGKSVHDAGWAQFLAMLEYKAQRYARIFVKVGRFEPTSQVCSACGVKDGPKPLHVRTWTCTHCGTVHDRDHNAAKNVKQAAGLAVTACRAQVRPELVPAQREEAGNHGIHTGTRAAQRHSTR</sequence>
<organism evidence="13 14">
    <name type="scientific">Streptomyces mirabilis</name>
    <dbReference type="NCBI Taxonomy" id="68239"/>
    <lineage>
        <taxon>Bacteria</taxon>
        <taxon>Bacillati</taxon>
        <taxon>Actinomycetota</taxon>
        <taxon>Actinomycetes</taxon>
        <taxon>Kitasatosporales</taxon>
        <taxon>Streptomycetaceae</taxon>
        <taxon>Streptomyces</taxon>
    </lineage>
</organism>
<feature type="coiled-coil region" evidence="8">
    <location>
        <begin position="257"/>
        <end position="301"/>
    </location>
</feature>
<evidence type="ECO:0000256" key="7">
    <source>
        <dbReference type="ARBA" id="ARBA00023172"/>
    </source>
</evidence>
<feature type="domain" description="Transposase putative helix-turn-helix" evidence="12">
    <location>
        <begin position="39"/>
        <end position="82"/>
    </location>
</feature>
<dbReference type="Pfam" id="PF07282">
    <property type="entry name" value="Cas12f1-like_TNB"/>
    <property type="match status" value="1"/>
</dbReference>
<evidence type="ECO:0000256" key="2">
    <source>
        <dbReference type="ARBA" id="ARBA00011044"/>
    </source>
</evidence>
<comment type="similarity">
    <text evidence="1">In the C-terminal section; belongs to the transposase 35 family.</text>
</comment>
<keyword evidence="5" id="KW-0862">Zinc</keyword>
<feature type="domain" description="Cas12f1-like TNB" evidence="11">
    <location>
        <begin position="341"/>
        <end position="408"/>
    </location>
</feature>
<accession>A0A1I2NAC3</accession>
<name>A0A1I2NAC3_9ACTN</name>
<evidence type="ECO:0000256" key="1">
    <source>
        <dbReference type="ARBA" id="ARBA00008761"/>
    </source>
</evidence>
<feature type="region of interest" description="Disordered" evidence="9">
    <location>
        <begin position="430"/>
        <end position="453"/>
    </location>
</feature>
<keyword evidence="4" id="KW-0479">Metal-binding</keyword>
<dbReference type="NCBIfam" id="NF040570">
    <property type="entry name" value="guided_TnpB"/>
    <property type="match status" value="1"/>
</dbReference>
<dbReference type="Proteomes" id="UP000181942">
    <property type="component" value="Unassembled WGS sequence"/>
</dbReference>
<evidence type="ECO:0000256" key="5">
    <source>
        <dbReference type="ARBA" id="ARBA00022833"/>
    </source>
</evidence>
<evidence type="ECO:0000313" key="13">
    <source>
        <dbReference type="EMBL" id="SFG00458.1"/>
    </source>
</evidence>
<keyword evidence="3" id="KW-0815">Transposition</keyword>
<dbReference type="GO" id="GO:0046872">
    <property type="term" value="F:metal ion binding"/>
    <property type="evidence" value="ECO:0007669"/>
    <property type="project" value="UniProtKB-KW"/>
</dbReference>
<comment type="similarity">
    <text evidence="2">In the N-terminal section; belongs to the transposase 2 family.</text>
</comment>
<dbReference type="GO" id="GO:0006310">
    <property type="term" value="P:DNA recombination"/>
    <property type="evidence" value="ECO:0007669"/>
    <property type="project" value="UniProtKB-KW"/>
</dbReference>
<dbReference type="GO" id="GO:0032196">
    <property type="term" value="P:transposition"/>
    <property type="evidence" value="ECO:0007669"/>
    <property type="project" value="UniProtKB-KW"/>
</dbReference>
<dbReference type="PANTHER" id="PTHR30405:SF25">
    <property type="entry name" value="RNA-GUIDED DNA ENDONUCLEASE INSQ-RELATED"/>
    <property type="match status" value="1"/>
</dbReference>
<evidence type="ECO:0000256" key="3">
    <source>
        <dbReference type="ARBA" id="ARBA00022578"/>
    </source>
</evidence>
<keyword evidence="6" id="KW-0238">DNA-binding</keyword>
<dbReference type="EMBL" id="FONR01000014">
    <property type="protein sequence ID" value="SFG00458.1"/>
    <property type="molecule type" value="Genomic_DNA"/>
</dbReference>
<protein>
    <submittedName>
        <fullName evidence="13">Putative transposase</fullName>
    </submittedName>
</protein>
<dbReference type="InterPro" id="IPR021027">
    <property type="entry name" value="Transposase_put_HTH"/>
</dbReference>
<keyword evidence="8" id="KW-0175">Coiled coil</keyword>
<dbReference type="Pfam" id="PF12323">
    <property type="entry name" value="HTH_OrfB_IS605"/>
    <property type="match status" value="1"/>
</dbReference>
<evidence type="ECO:0000256" key="6">
    <source>
        <dbReference type="ARBA" id="ARBA00023125"/>
    </source>
</evidence>
<evidence type="ECO:0000256" key="8">
    <source>
        <dbReference type="SAM" id="Coils"/>
    </source>
</evidence>
<keyword evidence="7" id="KW-0233">DNA recombination</keyword>
<gene>
    <name evidence="13" type="ORF">SAMN02787118_114277</name>
</gene>
<evidence type="ECO:0000259" key="10">
    <source>
        <dbReference type="Pfam" id="PF01385"/>
    </source>
</evidence>
<dbReference type="GO" id="GO:0003677">
    <property type="term" value="F:DNA binding"/>
    <property type="evidence" value="ECO:0007669"/>
    <property type="project" value="UniProtKB-KW"/>
</dbReference>
<evidence type="ECO:0000259" key="11">
    <source>
        <dbReference type="Pfam" id="PF07282"/>
    </source>
</evidence>
<dbReference type="InterPro" id="IPR001959">
    <property type="entry name" value="Transposase"/>
</dbReference>
<dbReference type="InterPro" id="IPR010095">
    <property type="entry name" value="Cas12f1-like_TNB"/>
</dbReference>
<evidence type="ECO:0000313" key="14">
    <source>
        <dbReference type="Proteomes" id="UP000181942"/>
    </source>
</evidence>
<dbReference type="InterPro" id="IPR051399">
    <property type="entry name" value="RNA-guided_DNA_endo/Transpos"/>
</dbReference>
<evidence type="ECO:0000259" key="12">
    <source>
        <dbReference type="Pfam" id="PF12323"/>
    </source>
</evidence>
<evidence type="ECO:0000256" key="4">
    <source>
        <dbReference type="ARBA" id="ARBA00022723"/>
    </source>
</evidence>
<feature type="domain" description="Probable transposase IS891/IS1136/IS1341" evidence="10">
    <location>
        <begin position="213"/>
        <end position="329"/>
    </location>
</feature>
<evidence type="ECO:0000256" key="9">
    <source>
        <dbReference type="SAM" id="MobiDB-lite"/>
    </source>
</evidence>
<proteinExistence type="inferred from homology"/>
<dbReference type="AlphaFoldDB" id="A0A1I2NAC3"/>
<reference evidence="13 14" key="1">
    <citation type="submission" date="2016-10" db="EMBL/GenBank/DDBJ databases">
        <authorList>
            <person name="de Groot N.N."/>
        </authorList>
    </citation>
    <scope>NUCLEOTIDE SEQUENCE [LARGE SCALE GENOMIC DNA]</scope>
    <source>
        <strain evidence="13 14">OK461</strain>
    </source>
</reference>
<dbReference type="PANTHER" id="PTHR30405">
    <property type="entry name" value="TRANSPOSASE"/>
    <property type="match status" value="1"/>
</dbReference>